<name>A0A6L9G2F8_9MICC</name>
<accession>A0A6L9G2F8</accession>
<comment type="caution">
    <text evidence="2">The sequence shown here is derived from an EMBL/GenBank/DDBJ whole genome shotgun (WGS) entry which is preliminary data.</text>
</comment>
<dbReference type="Gene3D" id="3.40.570.10">
    <property type="entry name" value="Extracellular Endonuclease, subunit A"/>
    <property type="match status" value="1"/>
</dbReference>
<gene>
    <name evidence="2" type="ORF">GT020_01370</name>
</gene>
<evidence type="ECO:0000256" key="1">
    <source>
        <dbReference type="SAM" id="MobiDB-lite"/>
    </source>
</evidence>
<evidence type="ECO:0008006" key="4">
    <source>
        <dbReference type="Google" id="ProtNLM"/>
    </source>
</evidence>
<dbReference type="AlphaFoldDB" id="A0A6L9G2F8"/>
<feature type="compositionally biased region" description="Low complexity" evidence="1">
    <location>
        <begin position="830"/>
        <end position="843"/>
    </location>
</feature>
<sequence length="1242" mass="127268">MDRPARTGSALVPAPAPVPAPAATTPGPATTQAPAVPGPTDTGVPASAYGPLADGGFLARIGSGLHLDAAALAARELDLSAGPQPLPGVRLQRLRKFENELQLHGTLAIPFVDDARVVLRVRRDGSTRVSGAIAARLRLAALGNPRLAVGLDENGVLTGTLAFADLRLLPPGTGAQATGSGELLLAAGRLSGTVHADLAYPRVGTASADVGFSPEGAPSGAGSLSLTPPFMDPVSAALAVDAEGNLTAEAQLDASAQRSPLPGLTLTGGQILLGYNNGVPSLVLTDFAAAYAGVGSVSIASLELSGRNPQFSGRGTLVASIPGMQEVTGALAVRGGRVSGSLRLGVDDFPQGLPLRNGQITVLLGEDGQLGFNGRVTVALGPAGVGELRAAYQAGVLDLGAQVQLSVPGLGPVQVVVAYSGGELTGSVDAPINPELVPGLGGAVHISYAQDRWSGETTLAYSADDGKLSGTITVTVAQTEDGSLQLGGSGQVRAQLLPNLAGTLTATILPEGGVDVSGTIEVTDPVPLFDEQRVEKELFSHSQNIPLWAILVAVIRIRAGVRAGIGPGVFRNITVTGSYTLGSTNADPSFAVTGELYIPAFVEGYVAFGAGLGLDVVLGSLTGGIEAVGTAGIYGAVSVIPELRYADGQWSISGVATLAAGARLSLDLNAWAEVEAFWVTVWENSWKLASVTMPIGPDLALQAKMDYVFGRPDPPQLEYSSSDIDAESLIQSAMPEDGPAPTGAREALANKAEWKGALREQRAAALPPELAAQAQQSEPAPAAPPKPPPVQGPPPGPAAAGAPNSAHPSSPAAAAPAGGAPAGPPPPGDPVSAAATPDPTVPTSVPPEQLPTTGQPRFAGPVSLAMLDEPPVPVPRSKDQEHEDLAAAGQAIDLAASASDGTESLAAYFPKIKNRFRLTSLGFEGDFDTGFDILAEINPALRRTPSAEPLRGTGLLDTAGDGHATTIDFATDTISGDPVGTEMKADPLGPDHPLGTPPSGSQAVMGLLGEQYIRGHLLNQNLGGPGENRNLFPITRSANAVHETGIESTVKDWVNNQRYWVSYKVSVTGDRSLKTDQASGQRYLNSSLSATAQILDLNLKPWRTVTATINSTFDAKSSVAEVGDTTKPLGHGESPGLREARPADLAAAVLVQSDGKTSFPAPVRADLAALRQRYKAWKNVRARLEQAEGVGPATSAVLEKAYTQTASGYDRLSVQLADSVDKRLLTLAVGNWHLIRAALGLP</sequence>
<reference evidence="2 3" key="1">
    <citation type="submission" date="2020-01" db="EMBL/GenBank/DDBJ databases">
        <title>Glutamicibacter soli M275.</title>
        <authorList>
            <person name="Meng X."/>
        </authorList>
    </citation>
    <scope>NUCLEOTIDE SEQUENCE [LARGE SCALE GENOMIC DNA]</scope>
    <source>
        <strain evidence="2 3">M275</strain>
    </source>
</reference>
<dbReference type="EMBL" id="WYDN01000001">
    <property type="protein sequence ID" value="NAZ14720.1"/>
    <property type="molecule type" value="Genomic_DNA"/>
</dbReference>
<feature type="region of interest" description="Disordered" evidence="1">
    <location>
        <begin position="1"/>
        <end position="42"/>
    </location>
</feature>
<proteinExistence type="predicted"/>
<feature type="compositionally biased region" description="Low complexity" evidence="1">
    <location>
        <begin position="21"/>
        <end position="40"/>
    </location>
</feature>
<feature type="compositionally biased region" description="Low complexity" evidence="1">
    <location>
        <begin position="798"/>
        <end position="819"/>
    </location>
</feature>
<dbReference type="Proteomes" id="UP000477543">
    <property type="component" value="Unassembled WGS sequence"/>
</dbReference>
<dbReference type="RefSeq" id="WP_161447033.1">
    <property type="nucleotide sequence ID" value="NZ_WYDN01000001.1"/>
</dbReference>
<dbReference type="InterPro" id="IPR044929">
    <property type="entry name" value="DNA/RNA_non-sp_Endonuclease_sf"/>
</dbReference>
<protein>
    <recommendedName>
        <fullName evidence="4">DNA/RNA non-specific endonuclease</fullName>
    </recommendedName>
</protein>
<organism evidence="2 3">
    <name type="scientific">Glutamicibacter soli</name>
    <dbReference type="NCBI Taxonomy" id="453836"/>
    <lineage>
        <taxon>Bacteria</taxon>
        <taxon>Bacillati</taxon>
        <taxon>Actinomycetota</taxon>
        <taxon>Actinomycetes</taxon>
        <taxon>Micrococcales</taxon>
        <taxon>Micrococcaceae</taxon>
        <taxon>Glutamicibacter</taxon>
    </lineage>
</organism>
<evidence type="ECO:0000313" key="2">
    <source>
        <dbReference type="EMBL" id="NAZ14720.1"/>
    </source>
</evidence>
<feature type="compositionally biased region" description="Pro residues" evidence="1">
    <location>
        <begin position="781"/>
        <end position="797"/>
    </location>
</feature>
<evidence type="ECO:0000313" key="3">
    <source>
        <dbReference type="Proteomes" id="UP000477543"/>
    </source>
</evidence>
<feature type="compositionally biased region" description="Low complexity" evidence="1">
    <location>
        <begin position="769"/>
        <end position="780"/>
    </location>
</feature>
<feature type="region of interest" description="Disordered" evidence="1">
    <location>
        <begin position="769"/>
        <end position="860"/>
    </location>
</feature>